<evidence type="ECO:0000313" key="4">
    <source>
        <dbReference type="Proteomes" id="UP000286045"/>
    </source>
</evidence>
<evidence type="ECO:0000256" key="2">
    <source>
        <dbReference type="SAM" id="Phobius"/>
    </source>
</evidence>
<keyword evidence="2" id="KW-0472">Membrane</keyword>
<feature type="transmembrane region" description="Helical" evidence="2">
    <location>
        <begin position="44"/>
        <end position="61"/>
    </location>
</feature>
<keyword evidence="4" id="KW-1185">Reference proteome</keyword>
<feature type="transmembrane region" description="Helical" evidence="2">
    <location>
        <begin position="118"/>
        <end position="138"/>
    </location>
</feature>
<feature type="region of interest" description="Disordered" evidence="1">
    <location>
        <begin position="648"/>
        <end position="667"/>
    </location>
</feature>
<dbReference type="AlphaFoldDB" id="A0A439CTZ0"/>
<proteinExistence type="predicted"/>
<dbReference type="EMBL" id="RYZI01000417">
    <property type="protein sequence ID" value="RWA05634.1"/>
    <property type="molecule type" value="Genomic_DNA"/>
</dbReference>
<keyword evidence="2" id="KW-1133">Transmembrane helix</keyword>
<comment type="caution">
    <text evidence="3">The sequence shown here is derived from an EMBL/GenBank/DDBJ whole genome shotgun (WGS) entry which is preliminary data.</text>
</comment>
<evidence type="ECO:0000256" key="1">
    <source>
        <dbReference type="SAM" id="MobiDB-lite"/>
    </source>
</evidence>
<organism evidence="3 4">
    <name type="scientific">Xylaria grammica</name>
    <dbReference type="NCBI Taxonomy" id="363999"/>
    <lineage>
        <taxon>Eukaryota</taxon>
        <taxon>Fungi</taxon>
        <taxon>Dikarya</taxon>
        <taxon>Ascomycota</taxon>
        <taxon>Pezizomycotina</taxon>
        <taxon>Sordariomycetes</taxon>
        <taxon>Xylariomycetidae</taxon>
        <taxon>Xylariales</taxon>
        <taxon>Xylariaceae</taxon>
        <taxon>Xylaria</taxon>
    </lineage>
</organism>
<feature type="region of interest" description="Disordered" evidence="1">
    <location>
        <begin position="677"/>
        <end position="707"/>
    </location>
</feature>
<feature type="compositionally biased region" description="Polar residues" evidence="1">
    <location>
        <begin position="696"/>
        <end position="707"/>
    </location>
</feature>
<accession>A0A439CTZ0</accession>
<feature type="transmembrane region" description="Helical" evidence="2">
    <location>
        <begin position="557"/>
        <end position="582"/>
    </location>
</feature>
<dbReference type="Proteomes" id="UP000286045">
    <property type="component" value="Unassembled WGS sequence"/>
</dbReference>
<name>A0A439CTZ0_9PEZI</name>
<gene>
    <name evidence="3" type="ORF">EKO27_g9469</name>
</gene>
<evidence type="ECO:0000313" key="3">
    <source>
        <dbReference type="EMBL" id="RWA05634.1"/>
    </source>
</evidence>
<sequence>MVDSFSPTPEEFLGYSVKLGVWTNWSRGPVFGATLTLDRQRGSLLISFTAFFVTIVAVRFWRLACSILHRKLSVAERRDALYYQRQAIFRNSASAESALWSLIRVTWAWRHLSQTRSLYRTLPSIVFAAFTLAAFSFASGFSSSISTEIGDEVLLDGTHCGYLDQFTLNPEENFQFGTSWEANLIANAANYAEQAYSPNNIGIFSSAIFVRRQLDTVSLNFEAPCPFQEHLCRSNSSNLLLDSGYVDTGYQLGVNLRPDQSILFRQVVQCAPLVTDGHKTPTDYYGLSNYTSYNYGRVISLLSPEDDPNHTLTIKNIEFQYVPPGSRVAPSGYLLNVLKSFTYHGVTLYGDFIPEPGLRRSGADVYLFFLSGNGVGSSIPLHDPWYRFNTKSNAALGQFNTNESRPAYRPSEEASPLGYAAHLFGLDTADFTGSRYSSLGEIMTAYAANEDASRFLWFLQAISNNPTDLSLIVKKLGSQSLASHKSLDRNIQGPLPDDQWKLDVTYWWNISLSALQATFINTACGSNNPDVLRLQTNATNPGQRSICENQKILSTQYISLSVFGLYFTYITGLLITILSLIIDPILDYAQRRWKYREYENLEWISNETLQLQRLAYDESGQGEWSKCTDYVPVTAPDEKLGLLNLADPEHPRLRQPKSPRPSKEIPRVPWLTVVLGRDNGGIDEEPGEGYDDADFSATSTCHSNSPA</sequence>
<protein>
    <submittedName>
        <fullName evidence="3">Uncharacterized protein</fullName>
    </submittedName>
</protein>
<feature type="compositionally biased region" description="Acidic residues" evidence="1">
    <location>
        <begin position="681"/>
        <end position="694"/>
    </location>
</feature>
<keyword evidence="2" id="KW-0812">Transmembrane</keyword>
<reference evidence="3 4" key="1">
    <citation type="submission" date="2018-12" db="EMBL/GenBank/DDBJ databases">
        <title>Draft genome sequence of Xylaria grammica IHI A82.</title>
        <authorList>
            <person name="Buettner E."/>
            <person name="Kellner H."/>
        </authorList>
    </citation>
    <scope>NUCLEOTIDE SEQUENCE [LARGE SCALE GENOMIC DNA]</scope>
    <source>
        <strain evidence="3 4">IHI A82</strain>
    </source>
</reference>